<reference evidence="3 4" key="1">
    <citation type="submission" date="2017-07" db="EMBL/GenBank/DDBJ databases">
        <title>Draft whole genome sequences of clinical Proprionibacteriaceae strains.</title>
        <authorList>
            <person name="Bernier A.-M."/>
            <person name="Bernard K."/>
            <person name="Domingo M.-C."/>
        </authorList>
    </citation>
    <scope>NUCLEOTIDE SEQUENCE [LARGE SCALE GENOMIC DNA]</scope>
    <source>
        <strain evidence="3 4">NML 130396</strain>
    </source>
</reference>
<feature type="domain" description="DUF1707" evidence="2">
    <location>
        <begin position="37"/>
        <end position="88"/>
    </location>
</feature>
<evidence type="ECO:0000313" key="3">
    <source>
        <dbReference type="EMBL" id="OYO22090.1"/>
    </source>
</evidence>
<dbReference type="OrthoDB" id="4803675at2"/>
<feature type="transmembrane region" description="Helical" evidence="1">
    <location>
        <begin position="113"/>
        <end position="134"/>
    </location>
</feature>
<dbReference type="Pfam" id="PF08044">
    <property type="entry name" value="DUF1707"/>
    <property type="match status" value="1"/>
</dbReference>
<comment type="caution">
    <text evidence="3">The sequence shown here is derived from an EMBL/GenBank/DDBJ whole genome shotgun (WGS) entry which is preliminary data.</text>
</comment>
<sequence length="177" mass="19704">MSDSCDTGVVTDLNPLPERLGAAWSRFRVDPRNSDELRAADRDRDVAREVLAEAYADGQLDHDEYLSRLDRASATTRMSELVPLVGDLSVGPGGARTEQPTAEPARRTGLDNAWMSVGASWVFVAIVTNVIWLITSISTGEMLHYWPVWPMMGVGFGVLATWMTRRSVQRNRRELGR</sequence>
<dbReference type="AlphaFoldDB" id="A0A255H365"/>
<proteinExistence type="predicted"/>
<dbReference type="InterPro" id="IPR012551">
    <property type="entry name" value="DUF1707_SHOCT-like"/>
</dbReference>
<protein>
    <recommendedName>
        <fullName evidence="2">DUF1707 domain-containing protein</fullName>
    </recommendedName>
</protein>
<accession>A0A255H365</accession>
<keyword evidence="4" id="KW-1185">Reference proteome</keyword>
<dbReference type="PANTHER" id="PTHR40763">
    <property type="entry name" value="MEMBRANE PROTEIN-RELATED"/>
    <property type="match status" value="1"/>
</dbReference>
<dbReference type="Proteomes" id="UP000216311">
    <property type="component" value="Unassembled WGS sequence"/>
</dbReference>
<evidence type="ECO:0000256" key="1">
    <source>
        <dbReference type="SAM" id="Phobius"/>
    </source>
</evidence>
<evidence type="ECO:0000313" key="4">
    <source>
        <dbReference type="Proteomes" id="UP000216311"/>
    </source>
</evidence>
<dbReference type="PANTHER" id="PTHR40763:SF4">
    <property type="entry name" value="DUF1707 DOMAIN-CONTAINING PROTEIN"/>
    <property type="match status" value="1"/>
</dbReference>
<keyword evidence="1" id="KW-1133">Transmembrane helix</keyword>
<gene>
    <name evidence="3" type="ORF">CGZ93_09300</name>
</gene>
<organism evidence="3 4">
    <name type="scientific">Enemella dayhoffiae</name>
    <dbReference type="NCBI Taxonomy" id="2016507"/>
    <lineage>
        <taxon>Bacteria</taxon>
        <taxon>Bacillati</taxon>
        <taxon>Actinomycetota</taxon>
        <taxon>Actinomycetes</taxon>
        <taxon>Propionibacteriales</taxon>
        <taxon>Propionibacteriaceae</taxon>
        <taxon>Enemella</taxon>
    </lineage>
</organism>
<keyword evidence="1" id="KW-0472">Membrane</keyword>
<name>A0A255H365_9ACTN</name>
<dbReference type="EMBL" id="NMVQ01000012">
    <property type="protein sequence ID" value="OYO22090.1"/>
    <property type="molecule type" value="Genomic_DNA"/>
</dbReference>
<evidence type="ECO:0000259" key="2">
    <source>
        <dbReference type="Pfam" id="PF08044"/>
    </source>
</evidence>
<feature type="transmembrane region" description="Helical" evidence="1">
    <location>
        <begin position="146"/>
        <end position="164"/>
    </location>
</feature>
<keyword evidence="1" id="KW-0812">Transmembrane</keyword>